<dbReference type="PANTHER" id="PTHR42760">
    <property type="entry name" value="SHORT-CHAIN DEHYDROGENASES/REDUCTASES FAMILY MEMBER"/>
    <property type="match status" value="1"/>
</dbReference>
<evidence type="ECO:0000256" key="2">
    <source>
        <dbReference type="ARBA" id="ARBA00023002"/>
    </source>
</evidence>
<feature type="domain" description="Ketoreductase" evidence="3">
    <location>
        <begin position="6"/>
        <end position="191"/>
    </location>
</feature>
<evidence type="ECO:0000256" key="1">
    <source>
        <dbReference type="ARBA" id="ARBA00006484"/>
    </source>
</evidence>
<dbReference type="SMART" id="SM00822">
    <property type="entry name" value="PKS_KR"/>
    <property type="match status" value="1"/>
</dbReference>
<accession>A0ABX0J8F2</accession>
<gene>
    <name evidence="4" type="ORF">G9U52_19750</name>
</gene>
<comment type="similarity">
    <text evidence="1">Belongs to the short-chain dehydrogenases/reductases (SDR) family.</text>
</comment>
<dbReference type="InterPro" id="IPR036291">
    <property type="entry name" value="NAD(P)-bd_dom_sf"/>
</dbReference>
<reference evidence="4" key="1">
    <citation type="submission" date="2020-03" db="EMBL/GenBank/DDBJ databases">
        <title>Draft sequencing of Paenibacilllus sp. S3N08.</title>
        <authorList>
            <person name="Kim D.-U."/>
        </authorList>
    </citation>
    <scope>NUCLEOTIDE SEQUENCE</scope>
    <source>
        <strain evidence="4">S3N08</strain>
    </source>
</reference>
<dbReference type="InterPro" id="IPR002347">
    <property type="entry name" value="SDR_fam"/>
</dbReference>
<dbReference type="PROSITE" id="PS00061">
    <property type="entry name" value="ADH_SHORT"/>
    <property type="match status" value="1"/>
</dbReference>
<dbReference type="PANTHER" id="PTHR42760:SF133">
    <property type="entry name" value="3-OXOACYL-[ACYL-CARRIER-PROTEIN] REDUCTASE"/>
    <property type="match status" value="1"/>
</dbReference>
<dbReference type="Gene3D" id="3.40.50.720">
    <property type="entry name" value="NAD(P)-binding Rossmann-like Domain"/>
    <property type="match status" value="1"/>
</dbReference>
<dbReference type="EMBL" id="JAAOIW010000007">
    <property type="protein sequence ID" value="NHN32076.1"/>
    <property type="molecule type" value="Genomic_DNA"/>
</dbReference>
<evidence type="ECO:0000259" key="3">
    <source>
        <dbReference type="SMART" id="SM00822"/>
    </source>
</evidence>
<evidence type="ECO:0000313" key="5">
    <source>
        <dbReference type="Proteomes" id="UP001165962"/>
    </source>
</evidence>
<dbReference type="NCBIfam" id="NF005559">
    <property type="entry name" value="PRK07231.1"/>
    <property type="match status" value="1"/>
</dbReference>
<dbReference type="InterPro" id="IPR020904">
    <property type="entry name" value="Sc_DH/Rdtase_CS"/>
</dbReference>
<sequence>MKMKGKVALVTGSATGIGKAVALRLAQEGVHLTINYTKSEKEARETQQEIEALGVQCLLFQGSVADDAQVRQMVQATIDAFGRLDILVNNAGVTDFVDHADLEGLTEQYWDRVMDVNVKGLFFCARAASAELKKQRGCMINITSVAGLTGLGSSIAYAASKAAAISVTKSLARVMAPEVRVNSIAPGIVDTRWIEGQEDHVARLAAGTPLGRVATPEDVADVVYAVIAHSHFVTGEIIRVDGGMYI</sequence>
<proteinExistence type="inferred from homology"/>
<dbReference type="GO" id="GO:0047936">
    <property type="term" value="F:glucose 1-dehydrogenase [NAD(P)+] activity"/>
    <property type="evidence" value="ECO:0007669"/>
    <property type="project" value="UniProtKB-EC"/>
</dbReference>
<comment type="caution">
    <text evidence="4">The sequence shown here is derived from an EMBL/GenBank/DDBJ whole genome shotgun (WGS) entry which is preliminary data.</text>
</comment>
<organism evidence="4 5">
    <name type="scientific">Paenibacillus agricola</name>
    <dbReference type="NCBI Taxonomy" id="2716264"/>
    <lineage>
        <taxon>Bacteria</taxon>
        <taxon>Bacillati</taxon>
        <taxon>Bacillota</taxon>
        <taxon>Bacilli</taxon>
        <taxon>Bacillales</taxon>
        <taxon>Paenibacillaceae</taxon>
        <taxon>Paenibacillus</taxon>
    </lineage>
</organism>
<keyword evidence="5" id="KW-1185">Reference proteome</keyword>
<protein>
    <submittedName>
        <fullName evidence="4">Glucose 1-dehydrogenase</fullName>
        <ecNumber evidence="4">1.1.1.47</ecNumber>
    </submittedName>
</protein>
<dbReference type="SUPFAM" id="SSF51735">
    <property type="entry name" value="NAD(P)-binding Rossmann-fold domains"/>
    <property type="match status" value="1"/>
</dbReference>
<keyword evidence="2 4" id="KW-0560">Oxidoreductase</keyword>
<dbReference type="InterPro" id="IPR057326">
    <property type="entry name" value="KR_dom"/>
</dbReference>
<dbReference type="Pfam" id="PF13561">
    <property type="entry name" value="adh_short_C2"/>
    <property type="match status" value="1"/>
</dbReference>
<dbReference type="Proteomes" id="UP001165962">
    <property type="component" value="Unassembled WGS sequence"/>
</dbReference>
<dbReference type="PRINTS" id="PR00080">
    <property type="entry name" value="SDRFAMILY"/>
</dbReference>
<dbReference type="EC" id="1.1.1.47" evidence="4"/>
<name>A0ABX0J8F2_9BACL</name>
<evidence type="ECO:0000313" key="4">
    <source>
        <dbReference type="EMBL" id="NHN32076.1"/>
    </source>
</evidence>
<dbReference type="PRINTS" id="PR00081">
    <property type="entry name" value="GDHRDH"/>
</dbReference>